<dbReference type="Gene3D" id="3.10.180.10">
    <property type="entry name" value="2,3-Dihydroxybiphenyl 1,2-Dioxygenase, domain 1"/>
    <property type="match status" value="1"/>
</dbReference>
<name>A0A097QZH1_HAFAL</name>
<dbReference type="Pfam" id="PF00903">
    <property type="entry name" value="Glyoxalase"/>
    <property type="match status" value="1"/>
</dbReference>
<dbReference type="InterPro" id="IPR028973">
    <property type="entry name" value="PhnB-like"/>
</dbReference>
<reference evidence="2 3" key="1">
    <citation type="journal article" date="2014" name="Gut Pathog.">
        <title>Gene clusters of Hafnia alvei strain FB1 important in survival and pathogenesis: a draft genome perspective.</title>
        <authorList>
            <person name="Tan J.Y."/>
            <person name="Yin W.F."/>
            <person name="Chan K.G."/>
        </authorList>
    </citation>
    <scope>NUCLEOTIDE SEQUENCE [LARGE SCALE GENOMIC DNA]</scope>
    <source>
        <strain evidence="2 3">FB1</strain>
    </source>
</reference>
<dbReference type="OrthoDB" id="9795306at2"/>
<dbReference type="KEGG" id="hav:AT03_05485"/>
<accession>A0A097QZH1</accession>
<dbReference type="CDD" id="cd06588">
    <property type="entry name" value="PhnB_like"/>
    <property type="match status" value="1"/>
</dbReference>
<dbReference type="PANTHER" id="PTHR33990:SF1">
    <property type="entry name" value="PROTEIN YJDN"/>
    <property type="match status" value="1"/>
</dbReference>
<dbReference type="PANTHER" id="PTHR33990">
    <property type="entry name" value="PROTEIN YJDN-RELATED"/>
    <property type="match status" value="1"/>
</dbReference>
<dbReference type="NCBIfam" id="NF007537">
    <property type="entry name" value="PRK10148.1"/>
    <property type="match status" value="1"/>
</dbReference>
<evidence type="ECO:0000313" key="3">
    <source>
        <dbReference type="Proteomes" id="UP000029986"/>
    </source>
</evidence>
<dbReference type="InterPro" id="IPR029068">
    <property type="entry name" value="Glyas_Bleomycin-R_OHBP_Dase"/>
</dbReference>
<keyword evidence="3" id="KW-1185">Reference proteome</keyword>
<feature type="domain" description="Glyoxalase/fosfomycin resistance/dioxygenase" evidence="1">
    <location>
        <begin position="5"/>
        <end position="135"/>
    </location>
</feature>
<gene>
    <name evidence="2" type="ORF">AT03_05485</name>
</gene>
<dbReference type="SUPFAM" id="SSF54593">
    <property type="entry name" value="Glyoxalase/Bleomycin resistance protein/Dihydroxybiphenyl dioxygenase"/>
    <property type="match status" value="1"/>
</dbReference>
<organism evidence="2 3">
    <name type="scientific">Hafnia alvei FB1</name>
    <dbReference type="NCBI Taxonomy" id="1453496"/>
    <lineage>
        <taxon>Bacteria</taxon>
        <taxon>Pseudomonadati</taxon>
        <taxon>Pseudomonadota</taxon>
        <taxon>Gammaproteobacteria</taxon>
        <taxon>Enterobacterales</taxon>
        <taxon>Hafniaceae</taxon>
        <taxon>Hafnia</taxon>
    </lineage>
</organism>
<dbReference type="HOGENOM" id="CLU_046006_17_1_6"/>
<dbReference type="EMBL" id="CP009706">
    <property type="protein sequence ID" value="AIU71894.1"/>
    <property type="molecule type" value="Genomic_DNA"/>
</dbReference>
<dbReference type="eggNOG" id="COG2764">
    <property type="taxonomic scope" value="Bacteria"/>
</dbReference>
<dbReference type="PATRIC" id="fig|1453496.5.peg.1091"/>
<protein>
    <recommendedName>
        <fullName evidence="1">Glyoxalase/fosfomycin resistance/dioxygenase domain-containing protein</fullName>
    </recommendedName>
</protein>
<proteinExistence type="predicted"/>
<dbReference type="AlphaFoldDB" id="A0A097QZH1"/>
<dbReference type="InterPro" id="IPR004360">
    <property type="entry name" value="Glyas_Fos-R_dOase_dom"/>
</dbReference>
<evidence type="ECO:0000259" key="1">
    <source>
        <dbReference type="Pfam" id="PF00903"/>
    </source>
</evidence>
<dbReference type="Proteomes" id="UP000029986">
    <property type="component" value="Chromosome"/>
</dbReference>
<dbReference type="RefSeq" id="WP_025800447.1">
    <property type="nucleotide sequence ID" value="NZ_CP009706.1"/>
</dbReference>
<evidence type="ECO:0000313" key="2">
    <source>
        <dbReference type="EMBL" id="AIU71894.1"/>
    </source>
</evidence>
<sequence>MQLSTYLFFDGNAEEAIAFYAQALDAEVLFKMRFGEAPVDDSQCATTPPFPADKIMHASLKIGDGLLMLSDGNMCEEEKKHGGYAVSLHSNDLTQGKIWFERLSEGATVTMPFQETFWALGFGMLTDKFGIPWMVNVEKAMG</sequence>